<dbReference type="Proteomes" id="UP000075809">
    <property type="component" value="Unassembled WGS sequence"/>
</dbReference>
<organism evidence="1 2">
    <name type="scientific">Mycetomoellerius zeteki</name>
    <dbReference type="NCBI Taxonomy" id="64791"/>
    <lineage>
        <taxon>Eukaryota</taxon>
        <taxon>Metazoa</taxon>
        <taxon>Ecdysozoa</taxon>
        <taxon>Arthropoda</taxon>
        <taxon>Hexapoda</taxon>
        <taxon>Insecta</taxon>
        <taxon>Pterygota</taxon>
        <taxon>Neoptera</taxon>
        <taxon>Endopterygota</taxon>
        <taxon>Hymenoptera</taxon>
        <taxon>Apocrita</taxon>
        <taxon>Aculeata</taxon>
        <taxon>Formicoidea</taxon>
        <taxon>Formicidae</taxon>
        <taxon>Myrmicinae</taxon>
        <taxon>Mycetomoellerius</taxon>
    </lineage>
</organism>
<name>A0A151X8K2_9HYME</name>
<gene>
    <name evidence="1" type="ORF">ALC60_04305</name>
</gene>
<accession>A0A151X8K2</accession>
<evidence type="ECO:0000313" key="2">
    <source>
        <dbReference type="Proteomes" id="UP000075809"/>
    </source>
</evidence>
<sequence>MASTLCPSLHIPTSVPFNPDHWLRVWSLASEARSWRPQLARLMRYSWFIIIANHDPSAFDCPPALNANVIFDIRHRLFLQASVTLRKIYREFADSVSQKYENQVSSCSLISIAGRHTQDVTSTRAGGMYSQSVVFPRLAVIQSAKWKDRNGLWFGFRIIHYAAHNTPSPATAVLHTQSDRN</sequence>
<keyword evidence="2" id="KW-1185">Reference proteome</keyword>
<protein>
    <submittedName>
        <fullName evidence="1">Uncharacterized protein</fullName>
    </submittedName>
</protein>
<proteinExistence type="predicted"/>
<dbReference type="EMBL" id="KQ982409">
    <property type="protein sequence ID" value="KYQ56706.1"/>
    <property type="molecule type" value="Genomic_DNA"/>
</dbReference>
<evidence type="ECO:0000313" key="1">
    <source>
        <dbReference type="EMBL" id="KYQ56706.1"/>
    </source>
</evidence>
<dbReference type="AlphaFoldDB" id="A0A151X8K2"/>
<reference evidence="1 2" key="1">
    <citation type="submission" date="2015-09" db="EMBL/GenBank/DDBJ databases">
        <title>Trachymyrmex zeteki WGS genome.</title>
        <authorList>
            <person name="Nygaard S."/>
            <person name="Hu H."/>
            <person name="Boomsma J."/>
            <person name="Zhang G."/>
        </authorList>
    </citation>
    <scope>NUCLEOTIDE SEQUENCE [LARGE SCALE GENOMIC DNA]</scope>
    <source>
        <strain evidence="1">Tzet28-1</strain>
        <tissue evidence="1">Whole body</tissue>
    </source>
</reference>